<dbReference type="Gene3D" id="3.40.50.150">
    <property type="entry name" value="Vaccinia Virus protein VP39"/>
    <property type="match status" value="1"/>
</dbReference>
<dbReference type="CDD" id="cd02908">
    <property type="entry name" value="Macro_OAADPr_deacetylase"/>
    <property type="match status" value="1"/>
</dbReference>
<accession>A0A4Z0YXT8</accession>
<evidence type="ECO:0000313" key="7">
    <source>
        <dbReference type="Proteomes" id="UP000297716"/>
    </source>
</evidence>
<dbReference type="InterPro" id="IPR029063">
    <property type="entry name" value="SAM-dependent_MTases_sf"/>
</dbReference>
<evidence type="ECO:0000256" key="4">
    <source>
        <dbReference type="SAM" id="MobiDB-lite"/>
    </source>
</evidence>
<protein>
    <recommendedName>
        <fullName evidence="5">Macro domain-containing protein</fullName>
    </recommendedName>
</protein>
<dbReference type="SUPFAM" id="SSF53335">
    <property type="entry name" value="S-adenosyl-L-methionine-dependent methyltransferases"/>
    <property type="match status" value="1"/>
</dbReference>
<dbReference type="InterPro" id="IPR001077">
    <property type="entry name" value="COMT_C"/>
</dbReference>
<keyword evidence="3" id="KW-0949">S-adenosyl-L-methionine</keyword>
<evidence type="ECO:0000313" key="6">
    <source>
        <dbReference type="EMBL" id="TGJ83283.1"/>
    </source>
</evidence>
<dbReference type="EMBL" id="SKBN01000099">
    <property type="protein sequence ID" value="TGJ83283.1"/>
    <property type="molecule type" value="Genomic_DNA"/>
</dbReference>
<sequence length="705" mass="77840">MEIKRGHTDTEPKSPDMLNIAQDILRDTERLIEYLTLNRLQLPTHNIDSVDRPDTDEYHSFHARLVTNLESLQYLVQGPKTTMRTMLCLGEDLAALQVAFQLDFFSQVPLSGGISVASLALKVGLDEDRVCRFMRLLATHRIFIEKELGYFSHTPSSIIFQNDEDLKCTGQYILDEMYKAATESASCVQATPHQSDSKNSPFATRHGVPLFQYYEQNPVHAKRFAKAMAGWTKLDRKIDIKGGFPWSRLRGTVLDVGGGSGHVSMTLAKEFPQLRFIVQDLLPQMLAAGEGDDTPGSEMKRVSFMQHNFFEPQPVKDVSAVLVRQITHNWTDGEVVSIFKALVPTMENSKPGTPLLINDTVMPEPGKIPMHVERELRTLDMLMFVCLGAKQRTQLEFESLLQEADRRFSIQGYIYTTAPPTPPPAPLPASIPSDIRLMLRATARMAFTTADEIPTLSLLYKLKKIDPSPLGPLNDAMAVHNGQIGIIRGDITTLAVGAIVNAANKSLLGGGGVDGAIHRAAGPELVLECQTLGGCDTGCSKITDPYKLPCQKVIHTVGPVYNLLYRKRCEAALRGCYHSALQLAVQNELKTIAFSAISTGIYGYPSPAAARIACSAVKDFLDGEDGKKLDKVIFVTYEEKDANAYSQILPRFFPPSSDTPSEPENPTEEQILEAEATANQLPSVPKTDPADSEHAQKKQKQENTD</sequence>
<dbReference type="STRING" id="37992.A0A4Z0YXT8"/>
<dbReference type="Gene3D" id="1.10.10.10">
    <property type="entry name" value="Winged helix-like DNA-binding domain superfamily/Winged helix DNA-binding domain"/>
    <property type="match status" value="1"/>
</dbReference>
<dbReference type="InterPro" id="IPR016461">
    <property type="entry name" value="COMT-like"/>
</dbReference>
<dbReference type="PANTHER" id="PTHR43712:SF12">
    <property type="entry name" value="STERIGMATOCYSTIN 8-O-METHYLTRANSFERASE"/>
    <property type="match status" value="1"/>
</dbReference>
<dbReference type="InterPro" id="IPR002589">
    <property type="entry name" value="Macro_dom"/>
</dbReference>
<dbReference type="OrthoDB" id="1606438at2759"/>
<dbReference type="InterPro" id="IPR036390">
    <property type="entry name" value="WH_DNA-bd_sf"/>
</dbReference>
<feature type="region of interest" description="Disordered" evidence="4">
    <location>
        <begin position="650"/>
        <end position="705"/>
    </location>
</feature>
<organism evidence="6 7">
    <name type="scientific">Xylaria hypoxylon</name>
    <dbReference type="NCBI Taxonomy" id="37992"/>
    <lineage>
        <taxon>Eukaryota</taxon>
        <taxon>Fungi</taxon>
        <taxon>Dikarya</taxon>
        <taxon>Ascomycota</taxon>
        <taxon>Pezizomycotina</taxon>
        <taxon>Sordariomycetes</taxon>
        <taxon>Xylariomycetidae</taxon>
        <taxon>Xylariales</taxon>
        <taxon>Xylariaceae</taxon>
        <taxon>Xylaria</taxon>
    </lineage>
</organism>
<dbReference type="SMART" id="SM00506">
    <property type="entry name" value="A1pp"/>
    <property type="match status" value="1"/>
</dbReference>
<proteinExistence type="predicted"/>
<gene>
    <name evidence="6" type="ORF">E0Z10_g5502</name>
</gene>
<dbReference type="PANTHER" id="PTHR43712">
    <property type="entry name" value="PUTATIVE (AFU_ORTHOLOGUE AFUA_4G14580)-RELATED"/>
    <property type="match status" value="1"/>
</dbReference>
<dbReference type="Pfam" id="PF01661">
    <property type="entry name" value="Macro"/>
    <property type="match status" value="1"/>
</dbReference>
<dbReference type="InterPro" id="IPR043472">
    <property type="entry name" value="Macro_dom-like"/>
</dbReference>
<reference evidence="6 7" key="1">
    <citation type="submission" date="2019-03" db="EMBL/GenBank/DDBJ databases">
        <title>Draft genome sequence of Xylaria hypoxylon DSM 108379, a ubiquitous saprotrophic-parasitic fungi on hardwood.</title>
        <authorList>
            <person name="Buettner E."/>
            <person name="Leonhardt S."/>
            <person name="Gebauer A.M."/>
            <person name="Liers C."/>
            <person name="Hofrichter M."/>
            <person name="Kellner H."/>
        </authorList>
    </citation>
    <scope>NUCLEOTIDE SEQUENCE [LARGE SCALE GENOMIC DNA]</scope>
    <source>
        <strain evidence="6 7">DSM 108379</strain>
    </source>
</reference>
<dbReference type="Proteomes" id="UP000297716">
    <property type="component" value="Unassembled WGS sequence"/>
</dbReference>
<keyword evidence="7" id="KW-1185">Reference proteome</keyword>
<evidence type="ECO:0000256" key="2">
    <source>
        <dbReference type="ARBA" id="ARBA00022679"/>
    </source>
</evidence>
<dbReference type="PROSITE" id="PS51683">
    <property type="entry name" value="SAM_OMT_II"/>
    <property type="match status" value="1"/>
</dbReference>
<keyword evidence="1" id="KW-0489">Methyltransferase</keyword>
<dbReference type="PROSITE" id="PS51154">
    <property type="entry name" value="MACRO"/>
    <property type="match status" value="1"/>
</dbReference>
<dbReference type="Pfam" id="PF00891">
    <property type="entry name" value="Methyltransf_2"/>
    <property type="match status" value="1"/>
</dbReference>
<dbReference type="Gene3D" id="3.40.220.10">
    <property type="entry name" value="Leucine Aminopeptidase, subunit E, domain 1"/>
    <property type="match status" value="1"/>
</dbReference>
<evidence type="ECO:0000259" key="5">
    <source>
        <dbReference type="PROSITE" id="PS51154"/>
    </source>
</evidence>
<name>A0A4Z0YXT8_9PEZI</name>
<dbReference type="AlphaFoldDB" id="A0A4Z0YXT8"/>
<evidence type="ECO:0000256" key="1">
    <source>
        <dbReference type="ARBA" id="ARBA00022603"/>
    </source>
</evidence>
<dbReference type="InterPro" id="IPR036388">
    <property type="entry name" value="WH-like_DNA-bd_sf"/>
</dbReference>
<dbReference type="SUPFAM" id="SSF52949">
    <property type="entry name" value="Macro domain-like"/>
    <property type="match status" value="1"/>
</dbReference>
<feature type="compositionally biased region" description="Basic and acidic residues" evidence="4">
    <location>
        <begin position="688"/>
        <end position="705"/>
    </location>
</feature>
<keyword evidence="2" id="KW-0808">Transferase</keyword>
<dbReference type="GO" id="GO:0032259">
    <property type="term" value="P:methylation"/>
    <property type="evidence" value="ECO:0007669"/>
    <property type="project" value="UniProtKB-KW"/>
</dbReference>
<evidence type="ECO:0000256" key="3">
    <source>
        <dbReference type="ARBA" id="ARBA00022691"/>
    </source>
</evidence>
<feature type="domain" description="Macro" evidence="5">
    <location>
        <begin position="471"/>
        <end position="653"/>
    </location>
</feature>
<dbReference type="GO" id="GO:0008171">
    <property type="term" value="F:O-methyltransferase activity"/>
    <property type="evidence" value="ECO:0007669"/>
    <property type="project" value="InterPro"/>
</dbReference>
<dbReference type="SUPFAM" id="SSF46785">
    <property type="entry name" value="Winged helix' DNA-binding domain"/>
    <property type="match status" value="1"/>
</dbReference>
<comment type="caution">
    <text evidence="6">The sequence shown here is derived from an EMBL/GenBank/DDBJ whole genome shotgun (WGS) entry which is preliminary data.</text>
</comment>